<comment type="caution">
    <text evidence="2">The sequence shown here is derived from an EMBL/GenBank/DDBJ whole genome shotgun (WGS) entry which is preliminary data.</text>
</comment>
<gene>
    <name evidence="2" type="ORF">BDN70DRAFT_902061</name>
</gene>
<feature type="compositionally biased region" description="Basic and acidic residues" evidence="1">
    <location>
        <begin position="855"/>
        <end position="864"/>
    </location>
</feature>
<feature type="compositionally biased region" description="Acidic residues" evidence="1">
    <location>
        <begin position="696"/>
        <end position="710"/>
    </location>
</feature>
<feature type="compositionally biased region" description="Low complexity" evidence="1">
    <location>
        <begin position="966"/>
        <end position="977"/>
    </location>
</feature>
<name>A0A9P5YJL5_9AGAR</name>
<feature type="compositionally biased region" description="Polar residues" evidence="1">
    <location>
        <begin position="845"/>
        <end position="854"/>
    </location>
</feature>
<sequence>MTSALRKLLNWNRVRVHPSASRCSKPLVNYIGTVHSDSKLEFEFTLETIQRSNPDDIGIRASKLCTASVDERVNLWMQVTYMGIVAPHNNLQIYKQHSTKLKTLPKRLVPTASLFPRPVVPLQEDSLQYLNPQFAAGMSASRLEPNALRLDESSSERPLSPAWDPACDLSYLANYPSNRTVEPSVGPSTTLASSSNDQNTQTPSFDHRMSELQKRNLVGRTVSLPEPLKYERKAIWHPQSGLFVTPNTTYVPKMEEYEVEKPNWSIPRILPDDEIYMAFRPRIIRHSGDLFGRLNLTRDALAKAIVTAPGGYGLDYVLLYSWLRLENALLDICNSLPPKGIPVISYPKFPHEYGYRQCHKSRDAALRCAIRSRDAFVNLSSVVSMIIALNMDNDGSYEKAFYKLTSRRHNPVHAAWLDLLKISPVCNFVENFRVGVVINPYTCHWGPFLYKFALARIPIWIFWGRHYKSTPAVDNSLNYFLPPDEWISKAFDIAVKSGDYILPTLRFEPLPESAVYGSVSPTNETHDDYRPGSPMRLTPPPADAFVSSAGDDLSSSASVQTWVAEKSSDEPQLPETFMTDSDKAKAIAALEEFFAKMREEVERRIALETYKDRQSRLGREAYAKSRINHSSKSKVYEWRYAGDGVFNRVALETKEAKTYWGNYKKNQRRYTPYPDQWDLCPQLPQYSPEFPADPMDPNDSDFDDGNESDGSDFVPMGRIVSAPFAIPNDGHEADTALDLRTTFGHSGSANDGPDSFSLLQEIADLEPFLRDRIGYDFTQSVESFFRTEEKPSTSRQYDNTRARTREDERSPRISSTSRRKHEPTRRRDDTPPSKYPRRYADASPPRTSSSSTWDNSRRRYENDSPPRMSSSSRWESSRRYDDKSTPRTSSSSRATKGKAKARNTDSSESDVIISLSKALLSLSFSTVELDSTRQANVINLANTLASAKGTFADLPPTFDHSRRHPSPLSLSSSTLEV</sequence>
<dbReference type="AlphaFoldDB" id="A0A9P5YJL5"/>
<feature type="compositionally biased region" description="Low complexity" evidence="1">
    <location>
        <begin position="865"/>
        <end position="874"/>
    </location>
</feature>
<organism evidence="2 3">
    <name type="scientific">Pholiota conissans</name>
    <dbReference type="NCBI Taxonomy" id="109636"/>
    <lineage>
        <taxon>Eukaryota</taxon>
        <taxon>Fungi</taxon>
        <taxon>Dikarya</taxon>
        <taxon>Basidiomycota</taxon>
        <taxon>Agaricomycotina</taxon>
        <taxon>Agaricomycetes</taxon>
        <taxon>Agaricomycetidae</taxon>
        <taxon>Agaricales</taxon>
        <taxon>Agaricineae</taxon>
        <taxon>Strophariaceae</taxon>
        <taxon>Pholiota</taxon>
    </lineage>
</organism>
<evidence type="ECO:0000313" key="3">
    <source>
        <dbReference type="Proteomes" id="UP000807469"/>
    </source>
</evidence>
<dbReference type="OrthoDB" id="3237250at2759"/>
<accession>A0A9P5YJL5</accession>
<feature type="region of interest" description="Disordered" evidence="1">
    <location>
        <begin position="958"/>
        <end position="977"/>
    </location>
</feature>
<evidence type="ECO:0000313" key="2">
    <source>
        <dbReference type="EMBL" id="KAF9470494.1"/>
    </source>
</evidence>
<evidence type="ECO:0000256" key="1">
    <source>
        <dbReference type="SAM" id="MobiDB-lite"/>
    </source>
</evidence>
<feature type="non-terminal residue" evidence="2">
    <location>
        <position position="977"/>
    </location>
</feature>
<dbReference type="Proteomes" id="UP000807469">
    <property type="component" value="Unassembled WGS sequence"/>
</dbReference>
<reference evidence="2" key="1">
    <citation type="submission" date="2020-11" db="EMBL/GenBank/DDBJ databases">
        <authorList>
            <consortium name="DOE Joint Genome Institute"/>
            <person name="Ahrendt S."/>
            <person name="Riley R."/>
            <person name="Andreopoulos W."/>
            <person name="Labutti K."/>
            <person name="Pangilinan J."/>
            <person name="Ruiz-Duenas F.J."/>
            <person name="Barrasa J.M."/>
            <person name="Sanchez-Garcia M."/>
            <person name="Camarero S."/>
            <person name="Miyauchi S."/>
            <person name="Serrano A."/>
            <person name="Linde D."/>
            <person name="Babiker R."/>
            <person name="Drula E."/>
            <person name="Ayuso-Fernandez I."/>
            <person name="Pacheco R."/>
            <person name="Padilla G."/>
            <person name="Ferreira P."/>
            <person name="Barriuso J."/>
            <person name="Kellner H."/>
            <person name="Castanera R."/>
            <person name="Alfaro M."/>
            <person name="Ramirez L."/>
            <person name="Pisabarro A.G."/>
            <person name="Kuo A."/>
            <person name="Tritt A."/>
            <person name="Lipzen A."/>
            <person name="He G."/>
            <person name="Yan M."/>
            <person name="Ng V."/>
            <person name="Cullen D."/>
            <person name="Martin F."/>
            <person name="Rosso M.-N."/>
            <person name="Henrissat B."/>
            <person name="Hibbett D."/>
            <person name="Martinez A.T."/>
            <person name="Grigoriev I.V."/>
        </authorList>
    </citation>
    <scope>NUCLEOTIDE SEQUENCE</scope>
    <source>
        <strain evidence="2">CIRM-BRFM 674</strain>
    </source>
</reference>
<keyword evidence="3" id="KW-1185">Reference proteome</keyword>
<proteinExistence type="predicted"/>
<feature type="region of interest" description="Disordered" evidence="1">
    <location>
        <begin position="786"/>
        <end position="908"/>
    </location>
</feature>
<feature type="compositionally biased region" description="Basic and acidic residues" evidence="1">
    <location>
        <begin position="786"/>
        <end position="811"/>
    </location>
</feature>
<feature type="region of interest" description="Disordered" evidence="1">
    <location>
        <begin position="684"/>
        <end position="710"/>
    </location>
</feature>
<dbReference type="EMBL" id="MU155967">
    <property type="protein sequence ID" value="KAF9470494.1"/>
    <property type="molecule type" value="Genomic_DNA"/>
</dbReference>
<feature type="region of interest" description="Disordered" evidence="1">
    <location>
        <begin position="180"/>
        <end position="204"/>
    </location>
</feature>
<protein>
    <submittedName>
        <fullName evidence="2">Uncharacterized protein</fullName>
    </submittedName>
</protein>
<feature type="compositionally biased region" description="Basic and acidic residues" evidence="1">
    <location>
        <begin position="875"/>
        <end position="885"/>
    </location>
</feature>